<keyword evidence="3" id="KW-0813">Transport</keyword>
<dbReference type="EMBL" id="JACATN010000006">
    <property type="protein sequence ID" value="MBT2163238.1"/>
    <property type="molecule type" value="Genomic_DNA"/>
</dbReference>
<evidence type="ECO:0000256" key="8">
    <source>
        <dbReference type="SAM" id="Phobius"/>
    </source>
</evidence>
<dbReference type="RefSeq" id="WP_214613200.1">
    <property type="nucleotide sequence ID" value="NZ_JACATN010000006.1"/>
</dbReference>
<feature type="transmembrane region" description="Helical" evidence="8">
    <location>
        <begin position="66"/>
        <end position="88"/>
    </location>
</feature>
<evidence type="ECO:0000256" key="7">
    <source>
        <dbReference type="ARBA" id="ARBA00023136"/>
    </source>
</evidence>
<dbReference type="InterPro" id="IPR002549">
    <property type="entry name" value="AI-2E-like"/>
</dbReference>
<keyword evidence="10" id="KW-1185">Reference proteome</keyword>
<keyword evidence="7 8" id="KW-0472">Membrane</keyword>
<comment type="subcellular location">
    <subcellularLocation>
        <location evidence="1">Cell membrane</location>
        <topology evidence="1">Multi-pass membrane protein</topology>
    </subcellularLocation>
</comment>
<evidence type="ECO:0000313" key="10">
    <source>
        <dbReference type="Proteomes" id="UP000740413"/>
    </source>
</evidence>
<evidence type="ECO:0000256" key="5">
    <source>
        <dbReference type="ARBA" id="ARBA00022692"/>
    </source>
</evidence>
<evidence type="ECO:0000256" key="2">
    <source>
        <dbReference type="ARBA" id="ARBA00009773"/>
    </source>
</evidence>
<evidence type="ECO:0000256" key="4">
    <source>
        <dbReference type="ARBA" id="ARBA00022475"/>
    </source>
</evidence>
<evidence type="ECO:0000256" key="3">
    <source>
        <dbReference type="ARBA" id="ARBA00022448"/>
    </source>
</evidence>
<name>A0ABS5WIV3_9FLAO</name>
<protein>
    <submittedName>
        <fullName evidence="9">AI-2E family transporter</fullName>
    </submittedName>
</protein>
<comment type="caution">
    <text evidence="9">The sequence shown here is derived from an EMBL/GenBank/DDBJ whole genome shotgun (WGS) entry which is preliminary data.</text>
</comment>
<accession>A0ABS5WIV3</accession>
<keyword evidence="5 8" id="KW-0812">Transmembrane</keyword>
<feature type="transmembrane region" description="Helical" evidence="8">
    <location>
        <begin position="240"/>
        <end position="267"/>
    </location>
</feature>
<keyword evidence="6 8" id="KW-1133">Transmembrane helix</keyword>
<comment type="similarity">
    <text evidence="2">Belongs to the autoinducer-2 exporter (AI-2E) (TC 2.A.86) family.</text>
</comment>
<feature type="transmembrane region" description="Helical" evidence="8">
    <location>
        <begin position="34"/>
        <end position="54"/>
    </location>
</feature>
<gene>
    <name evidence="9" type="ORF">HW347_18345</name>
</gene>
<reference evidence="10" key="2">
    <citation type="submission" date="2023-07" db="EMBL/GenBank/DDBJ databases">
        <title>Zobellia barbeyronii sp. nov., a new marine flavobacterium, isolated from green and red algae.</title>
        <authorList>
            <person name="Nedashkovskaya O.I."/>
            <person name="Otstavnykh N."/>
            <person name="Zhukova N."/>
            <person name="Guzev K."/>
            <person name="Chausova V."/>
            <person name="Tekutyeva L."/>
            <person name="Mikhailov V."/>
            <person name="Isaeva M."/>
        </authorList>
    </citation>
    <scope>NUCLEOTIDE SEQUENCE [LARGE SCALE GENOMIC DNA]</scope>
    <source>
        <strain evidence="10">KMM 6746</strain>
    </source>
</reference>
<keyword evidence="4" id="KW-1003">Cell membrane</keyword>
<feature type="transmembrane region" description="Helical" evidence="8">
    <location>
        <begin position="9"/>
        <end position="28"/>
    </location>
</feature>
<evidence type="ECO:0000313" key="9">
    <source>
        <dbReference type="EMBL" id="MBT2163238.1"/>
    </source>
</evidence>
<dbReference type="PANTHER" id="PTHR21716:SF53">
    <property type="entry name" value="PERMEASE PERM-RELATED"/>
    <property type="match status" value="1"/>
</dbReference>
<evidence type="ECO:0000256" key="1">
    <source>
        <dbReference type="ARBA" id="ARBA00004651"/>
    </source>
</evidence>
<organism evidence="9 10">
    <name type="scientific">Zobellia barbeyronii</name>
    <dbReference type="NCBI Taxonomy" id="2748009"/>
    <lineage>
        <taxon>Bacteria</taxon>
        <taxon>Pseudomonadati</taxon>
        <taxon>Bacteroidota</taxon>
        <taxon>Flavobacteriia</taxon>
        <taxon>Flavobacteriales</taxon>
        <taxon>Flavobacteriaceae</taxon>
        <taxon>Zobellia</taxon>
    </lineage>
</organism>
<feature type="transmembrane region" description="Helical" evidence="8">
    <location>
        <begin position="157"/>
        <end position="176"/>
    </location>
</feature>
<feature type="transmembrane region" description="Helical" evidence="8">
    <location>
        <begin position="212"/>
        <end position="234"/>
    </location>
</feature>
<dbReference type="PANTHER" id="PTHR21716">
    <property type="entry name" value="TRANSMEMBRANE PROTEIN"/>
    <property type="match status" value="1"/>
</dbReference>
<proteinExistence type="inferred from homology"/>
<feature type="transmembrane region" description="Helical" evidence="8">
    <location>
        <begin position="319"/>
        <end position="345"/>
    </location>
</feature>
<feature type="transmembrane region" description="Helical" evidence="8">
    <location>
        <begin position="279"/>
        <end position="299"/>
    </location>
</feature>
<dbReference type="Proteomes" id="UP000740413">
    <property type="component" value="Unassembled WGS sequence"/>
</dbReference>
<sequence length="366" mass="40045">MNAKTISQGILRSVGIILGVVLLLYFLWMIQSVIAYLAIAAVTALIGRPVVFFLRRKLKLPNTLAVIITMVLMVSILAGIIALFVPLLTEQGKNLSLLDIDQLKLNLDSLHDQIVSFIGTAPNVVDEIIEETDFEKTIVDSLNIGFIPNFLNSFLDVLSTASIGLFSVLFISFFFLKDSNLLQSGILAFVGSDSEKRTVHSIDKINNLLSRYFVGLLLQIFILFVIYTITLFIVGIENAIVIAFLCALFNIIPYIGPIIGAVIMVVLTMTSNLGMDFSTVILPKAGYVLIGLAVGQLIDNFFSQPLIFSNSVKSHPLEIFLIIIIAGLLFGVVGMVVAVPGYTAIKVILKEFLSENKLVKSLTKSL</sequence>
<evidence type="ECO:0000256" key="6">
    <source>
        <dbReference type="ARBA" id="ARBA00022989"/>
    </source>
</evidence>
<reference evidence="9 10" key="1">
    <citation type="submission" date="2020-06" db="EMBL/GenBank/DDBJ databases">
        <authorList>
            <person name="Isaeva M.P."/>
            <person name="Chernysheva N.Y."/>
        </authorList>
    </citation>
    <scope>NUCLEOTIDE SEQUENCE [LARGE SCALE GENOMIC DNA]</scope>
    <source>
        <strain evidence="9 10">KMM 6746</strain>
    </source>
</reference>
<dbReference type="Pfam" id="PF01594">
    <property type="entry name" value="AI-2E_transport"/>
    <property type="match status" value="1"/>
</dbReference>